<feature type="modified residue" description="Phosphohistidine; by HPr" evidence="7">
    <location>
        <position position="77"/>
    </location>
</feature>
<dbReference type="Pfam" id="PF02255">
    <property type="entry name" value="PTS_IIA"/>
    <property type="match status" value="1"/>
</dbReference>
<protein>
    <submittedName>
        <fullName evidence="8">PTS lactose/cellobiose transporter subunit IIA</fullName>
    </submittedName>
</protein>
<keyword evidence="6" id="KW-0460">Magnesium</keyword>
<keyword evidence="3" id="KW-0808">Transferase</keyword>
<dbReference type="GO" id="GO:0009401">
    <property type="term" value="P:phosphoenolpyruvate-dependent sugar phosphotransferase system"/>
    <property type="evidence" value="ECO:0007669"/>
    <property type="project" value="UniProtKB-KW"/>
</dbReference>
<keyword evidence="6" id="KW-0479">Metal-binding</keyword>
<evidence type="ECO:0000256" key="6">
    <source>
        <dbReference type="PIRSR" id="PIRSR000699-2"/>
    </source>
</evidence>
<dbReference type="GO" id="GO:0016740">
    <property type="term" value="F:transferase activity"/>
    <property type="evidence" value="ECO:0007669"/>
    <property type="project" value="UniProtKB-KW"/>
</dbReference>
<dbReference type="SUPFAM" id="SSF46973">
    <property type="entry name" value="Enzyme IIa from lactose specific PTS, IIa-lac"/>
    <property type="match status" value="1"/>
</dbReference>
<dbReference type="GeneID" id="61924574"/>
<comment type="cofactor">
    <cofactor evidence="6">
        <name>Mg(2+)</name>
        <dbReference type="ChEBI" id="CHEBI:18420"/>
    </cofactor>
    <text evidence="6">Binds 1 Mg(2+) ion per trimer.</text>
</comment>
<gene>
    <name evidence="8" type="ORF">G4D54_03515</name>
</gene>
<dbReference type="PANTHER" id="PTHR34382:SF7">
    <property type="entry name" value="PTS SYSTEM N,N'-DIACETYLCHITOBIOSE-SPECIFIC EIIA COMPONENT"/>
    <property type="match status" value="1"/>
</dbReference>
<dbReference type="InterPro" id="IPR036542">
    <property type="entry name" value="PTS_IIA_lac/cel_sf"/>
</dbReference>
<keyword evidence="1" id="KW-0813">Transport</keyword>
<evidence type="ECO:0000313" key="8">
    <source>
        <dbReference type="EMBL" id="QJA01558.1"/>
    </source>
</evidence>
<evidence type="ECO:0000313" key="9">
    <source>
        <dbReference type="Proteomes" id="UP000503330"/>
    </source>
</evidence>
<keyword evidence="2" id="KW-0762">Sugar transport</keyword>
<feature type="binding site" evidence="6">
    <location>
        <position position="80"/>
    </location>
    <ligand>
        <name>Mg(2+)</name>
        <dbReference type="ChEBI" id="CHEBI:18420"/>
        <note>ligand shared between all trimeric partners</note>
    </ligand>
</feature>
<dbReference type="Proteomes" id="UP000503330">
    <property type="component" value="Chromosome"/>
</dbReference>
<dbReference type="EMBL" id="CP048838">
    <property type="protein sequence ID" value="QJA01558.1"/>
    <property type="molecule type" value="Genomic_DNA"/>
</dbReference>
<dbReference type="AlphaFoldDB" id="A0AAP9SE66"/>
<dbReference type="PIRSF" id="PIRSF000699">
    <property type="entry name" value="PTS_IILac_III"/>
    <property type="match status" value="1"/>
</dbReference>
<organism evidence="8 9">
    <name type="scientific">Clostridium innocuum</name>
    <dbReference type="NCBI Taxonomy" id="1522"/>
    <lineage>
        <taxon>Bacteria</taxon>
        <taxon>Bacillati</taxon>
        <taxon>Bacillota</taxon>
        <taxon>Clostridia</taxon>
        <taxon>Eubacteriales</taxon>
        <taxon>Clostridiaceae</taxon>
        <taxon>Clostridium</taxon>
    </lineage>
</organism>
<dbReference type="PANTHER" id="PTHR34382">
    <property type="entry name" value="PTS SYSTEM N,N'-DIACETYLCHITOBIOSE-SPECIFIC EIIA COMPONENT"/>
    <property type="match status" value="1"/>
</dbReference>
<evidence type="ECO:0000256" key="3">
    <source>
        <dbReference type="ARBA" id="ARBA00022679"/>
    </source>
</evidence>
<feature type="active site" description="Tele-phosphohistidine intermediate" evidence="5">
    <location>
        <position position="77"/>
    </location>
</feature>
<dbReference type="RefSeq" id="WP_002607368.1">
    <property type="nucleotide sequence ID" value="NZ_BAAACC010000020.1"/>
</dbReference>
<dbReference type="PROSITE" id="PS51095">
    <property type="entry name" value="PTS_EIIA_TYPE_3"/>
    <property type="match status" value="1"/>
</dbReference>
<evidence type="ECO:0000256" key="2">
    <source>
        <dbReference type="ARBA" id="ARBA00022597"/>
    </source>
</evidence>
<accession>A0AAP9SE66</accession>
<name>A0AAP9SE66_CLOIN</name>
<sequence>MSEEIMEQAMNIILFAGDARTYCERALNAIADFNFADAKENLALCEQHIIEAHTIHTKIVQREAAGETFDYMMLFAHAQDTLMTIASEIHLTKKLLNMYRVIDERFKNLEK</sequence>
<keyword evidence="4" id="KW-0598">Phosphotransferase system</keyword>
<evidence type="ECO:0000256" key="7">
    <source>
        <dbReference type="PROSITE-ProRule" id="PRU00418"/>
    </source>
</evidence>
<dbReference type="GO" id="GO:0046872">
    <property type="term" value="F:metal ion binding"/>
    <property type="evidence" value="ECO:0007669"/>
    <property type="project" value="UniProtKB-KW"/>
</dbReference>
<evidence type="ECO:0000256" key="4">
    <source>
        <dbReference type="ARBA" id="ARBA00022683"/>
    </source>
</evidence>
<dbReference type="InterPro" id="IPR003188">
    <property type="entry name" value="PTS_IIA_lac/cel"/>
</dbReference>
<evidence type="ECO:0000256" key="1">
    <source>
        <dbReference type="ARBA" id="ARBA00022448"/>
    </source>
</evidence>
<proteinExistence type="predicted"/>
<evidence type="ECO:0000256" key="5">
    <source>
        <dbReference type="PIRSR" id="PIRSR000699-1"/>
    </source>
</evidence>
<reference evidence="8 9" key="1">
    <citation type="submission" date="2020-02" db="EMBL/GenBank/DDBJ databases">
        <authorList>
            <person name="Kociolek L.K."/>
            <person name="Ozer E.A."/>
        </authorList>
    </citation>
    <scope>NUCLEOTIDE SEQUENCE [LARGE SCALE GENOMIC DNA]</scope>
    <source>
        <strain evidence="8 9">ATCC 14501</strain>
    </source>
</reference>
<dbReference type="Gene3D" id="1.20.58.80">
    <property type="entry name" value="Phosphotransferase system, lactose/cellobiose-type IIA subunit"/>
    <property type="match status" value="1"/>
</dbReference>